<protein>
    <submittedName>
        <fullName evidence="2">Uncharacterized protein</fullName>
    </submittedName>
</protein>
<accession>A0A9X9LNP0</accession>
<organism evidence="2 3">
    <name type="scientific">Gulo gulo</name>
    <name type="common">Wolverine</name>
    <name type="synonym">Gluton</name>
    <dbReference type="NCBI Taxonomy" id="48420"/>
    <lineage>
        <taxon>Eukaryota</taxon>
        <taxon>Metazoa</taxon>
        <taxon>Chordata</taxon>
        <taxon>Craniata</taxon>
        <taxon>Vertebrata</taxon>
        <taxon>Euteleostomi</taxon>
        <taxon>Mammalia</taxon>
        <taxon>Eutheria</taxon>
        <taxon>Laurasiatheria</taxon>
        <taxon>Carnivora</taxon>
        <taxon>Caniformia</taxon>
        <taxon>Musteloidea</taxon>
        <taxon>Mustelidae</taxon>
        <taxon>Guloninae</taxon>
        <taxon>Gulo</taxon>
    </lineage>
</organism>
<reference evidence="2 3" key="1">
    <citation type="submission" date="2018-10" db="EMBL/GenBank/DDBJ databases">
        <authorList>
            <person name="Ekblom R."/>
            <person name="Jareborg N."/>
        </authorList>
    </citation>
    <scope>NUCLEOTIDE SEQUENCE [LARGE SCALE GENOMIC DNA]</scope>
    <source>
        <tissue evidence="2">Muscle</tissue>
    </source>
</reference>
<name>A0A9X9LNP0_GULGU</name>
<comment type="caution">
    <text evidence="2">The sequence shown here is derived from an EMBL/GenBank/DDBJ whole genome shotgun (WGS) entry which is preliminary data.</text>
</comment>
<evidence type="ECO:0000313" key="2">
    <source>
        <dbReference type="EMBL" id="VCW77689.1"/>
    </source>
</evidence>
<proteinExistence type="predicted"/>
<feature type="region of interest" description="Disordered" evidence="1">
    <location>
        <begin position="27"/>
        <end position="51"/>
    </location>
</feature>
<evidence type="ECO:0000256" key="1">
    <source>
        <dbReference type="SAM" id="MobiDB-lite"/>
    </source>
</evidence>
<dbReference type="AlphaFoldDB" id="A0A9X9LNP0"/>
<dbReference type="Proteomes" id="UP000269945">
    <property type="component" value="Unassembled WGS sequence"/>
</dbReference>
<evidence type="ECO:0000313" key="3">
    <source>
        <dbReference type="Proteomes" id="UP000269945"/>
    </source>
</evidence>
<dbReference type="EMBL" id="CYRY02009215">
    <property type="protein sequence ID" value="VCW77689.1"/>
    <property type="molecule type" value="Genomic_DNA"/>
</dbReference>
<sequence>MGSRGPAGPYPQLPLLWRPVPHVPTAAEAPRPVHVTSALQRSEPPSGTAPR</sequence>
<keyword evidence="3" id="KW-1185">Reference proteome</keyword>
<gene>
    <name evidence="2" type="ORF">BN2614_LOCUS1</name>
</gene>